<feature type="chain" id="PRO_5045835044" evidence="2">
    <location>
        <begin position="16"/>
        <end position="350"/>
    </location>
</feature>
<dbReference type="Proteomes" id="UP001363151">
    <property type="component" value="Unassembled WGS sequence"/>
</dbReference>
<dbReference type="InterPro" id="IPR027443">
    <property type="entry name" value="IPNS-like_sf"/>
</dbReference>
<feature type="domain" description="Fe2OG dioxygenase" evidence="3">
    <location>
        <begin position="196"/>
        <end position="310"/>
    </location>
</feature>
<dbReference type="InterPro" id="IPR005123">
    <property type="entry name" value="Oxoglu/Fe-dep_dioxygenase_dom"/>
</dbReference>
<accession>A0ABR1FPV6</accession>
<evidence type="ECO:0000313" key="4">
    <source>
        <dbReference type="EMBL" id="KAK7235196.1"/>
    </source>
</evidence>
<dbReference type="Pfam" id="PF03171">
    <property type="entry name" value="2OG-FeII_Oxy"/>
    <property type="match status" value="1"/>
</dbReference>
<proteinExistence type="inferred from homology"/>
<dbReference type="SUPFAM" id="SSF51197">
    <property type="entry name" value="Clavaminate synthase-like"/>
    <property type="match status" value="1"/>
</dbReference>
<reference evidence="4 5" key="1">
    <citation type="submission" date="2024-03" db="EMBL/GenBank/DDBJ databases">
        <title>Aureococcus anophagefferens CCMP1851 and Kratosvirus quantuckense: Draft genome of a second virus-susceptible host strain in the model system.</title>
        <authorList>
            <person name="Chase E."/>
            <person name="Truchon A.R."/>
            <person name="Schepens W."/>
            <person name="Wilhelm S.W."/>
        </authorList>
    </citation>
    <scope>NUCLEOTIDE SEQUENCE [LARGE SCALE GENOMIC DNA]</scope>
    <source>
        <strain evidence="4 5">CCMP1851</strain>
    </source>
</reference>
<gene>
    <name evidence="4" type="ORF">SO694_00145059</name>
</gene>
<sequence>MDRMWWALLLHLARAASDETCANGAHDSSLEPPVLPVLDLAPFAAISATPTPAQRAVAAALDAAARDHGFVALKNLADRELLDRAWNASAALFAMDDSSKARLERLTPAAGRATNRGYSAPGRERLNARRAETEPKEAFNVKERNDYAAAPPGFGDAADELWRAIIEGAARRYAVAAAVALGLPRDFFAASLAALDQCTLRFLHYPALPAGDGLRARAGEHTDFGFVTFLFVRDGAPGLQMKPVAGGEVDDWRGGWRDVAAPGDDAVAIVNTGALLARWTNDRWRATAHRVVAGAGAAAPRYAIAAFIDPDADFEVAVHPSFVAPGAEPRYPPTTGRAYLRAKLDEAQGA</sequence>
<dbReference type="Gene3D" id="2.60.120.330">
    <property type="entry name" value="B-lactam Antibiotic, Isopenicillin N Synthase, Chain"/>
    <property type="match status" value="1"/>
</dbReference>
<dbReference type="Pfam" id="PF14226">
    <property type="entry name" value="DIOX_N"/>
    <property type="match status" value="1"/>
</dbReference>
<dbReference type="InterPro" id="IPR050231">
    <property type="entry name" value="Iron_ascorbate_oxido_reductase"/>
</dbReference>
<keyword evidence="5" id="KW-1185">Reference proteome</keyword>
<evidence type="ECO:0000259" key="3">
    <source>
        <dbReference type="PROSITE" id="PS51471"/>
    </source>
</evidence>
<keyword evidence="2" id="KW-0732">Signal</keyword>
<comment type="similarity">
    <text evidence="1">Belongs to the iron/ascorbate-dependent oxidoreductase family.</text>
</comment>
<name>A0ABR1FPV6_AURAN</name>
<dbReference type="PROSITE" id="PS51471">
    <property type="entry name" value="FE2OG_OXY"/>
    <property type="match status" value="1"/>
</dbReference>
<feature type="signal peptide" evidence="2">
    <location>
        <begin position="1"/>
        <end position="15"/>
    </location>
</feature>
<organism evidence="4 5">
    <name type="scientific">Aureococcus anophagefferens</name>
    <name type="common">Harmful bloom alga</name>
    <dbReference type="NCBI Taxonomy" id="44056"/>
    <lineage>
        <taxon>Eukaryota</taxon>
        <taxon>Sar</taxon>
        <taxon>Stramenopiles</taxon>
        <taxon>Ochrophyta</taxon>
        <taxon>Pelagophyceae</taxon>
        <taxon>Pelagomonadales</taxon>
        <taxon>Pelagomonadaceae</taxon>
        <taxon>Aureococcus</taxon>
    </lineage>
</organism>
<evidence type="ECO:0000256" key="2">
    <source>
        <dbReference type="SAM" id="SignalP"/>
    </source>
</evidence>
<keyword evidence="1" id="KW-0560">Oxidoreductase</keyword>
<protein>
    <submittedName>
        <fullName evidence="4">Fe(2+) and 2-oxoglutarate (2OG)-dependent dioxygenase</fullName>
    </submittedName>
</protein>
<dbReference type="InterPro" id="IPR044861">
    <property type="entry name" value="IPNS-like_FE2OG_OXY"/>
</dbReference>
<keyword evidence="1" id="KW-0408">Iron</keyword>
<dbReference type="PANTHER" id="PTHR47990">
    <property type="entry name" value="2-OXOGLUTARATE (2OG) AND FE(II)-DEPENDENT OXYGENASE SUPERFAMILY PROTEIN-RELATED"/>
    <property type="match status" value="1"/>
</dbReference>
<dbReference type="GO" id="GO:0051213">
    <property type="term" value="F:dioxygenase activity"/>
    <property type="evidence" value="ECO:0007669"/>
    <property type="project" value="UniProtKB-KW"/>
</dbReference>
<dbReference type="EMBL" id="JBBJCI010000295">
    <property type="protein sequence ID" value="KAK7235196.1"/>
    <property type="molecule type" value="Genomic_DNA"/>
</dbReference>
<comment type="caution">
    <text evidence="4">The sequence shown here is derived from an EMBL/GenBank/DDBJ whole genome shotgun (WGS) entry which is preliminary data.</text>
</comment>
<evidence type="ECO:0000313" key="5">
    <source>
        <dbReference type="Proteomes" id="UP001363151"/>
    </source>
</evidence>
<keyword evidence="1" id="KW-0479">Metal-binding</keyword>
<keyword evidence="4" id="KW-0223">Dioxygenase</keyword>
<dbReference type="InterPro" id="IPR026992">
    <property type="entry name" value="DIOX_N"/>
</dbReference>
<evidence type="ECO:0000256" key="1">
    <source>
        <dbReference type="RuleBase" id="RU003682"/>
    </source>
</evidence>